<name>A0A1D6KRF1_MAIZE</name>
<dbReference type="PaxDb" id="4577-GRMZM2G425863_P01"/>
<protein>
    <submittedName>
        <fullName evidence="12">Calcium uniporter protein 4 mitochondrial</fullName>
    </submittedName>
</protein>
<evidence type="ECO:0000259" key="11">
    <source>
        <dbReference type="Pfam" id="PF04678"/>
    </source>
</evidence>
<dbReference type="PANTHER" id="PTHR13462:SF31">
    <property type="entry name" value="CALCIUM UNIPORTER PROTEIN 1, MITOCHONDRIAL"/>
    <property type="match status" value="1"/>
</dbReference>
<dbReference type="RefSeq" id="XP_023157105.1">
    <property type="nucleotide sequence ID" value="XM_023301337.2"/>
</dbReference>
<dbReference type="AlphaFoldDB" id="A0A1D6KRF1"/>
<organism evidence="12">
    <name type="scientific">Zea mays</name>
    <name type="common">Maize</name>
    <dbReference type="NCBI Taxonomy" id="4577"/>
    <lineage>
        <taxon>Eukaryota</taxon>
        <taxon>Viridiplantae</taxon>
        <taxon>Streptophyta</taxon>
        <taxon>Embryophyta</taxon>
        <taxon>Tracheophyta</taxon>
        <taxon>Spermatophyta</taxon>
        <taxon>Magnoliopsida</taxon>
        <taxon>Liliopsida</taxon>
        <taxon>Poales</taxon>
        <taxon>Poaceae</taxon>
        <taxon>PACMAD clade</taxon>
        <taxon>Panicoideae</taxon>
        <taxon>Andropogonodae</taxon>
        <taxon>Andropogoneae</taxon>
        <taxon>Tripsacinae</taxon>
        <taxon>Zea</taxon>
    </lineage>
</organism>
<reference evidence="13" key="3">
    <citation type="submission" date="2021-05" db="UniProtKB">
        <authorList>
            <consortium name="EnsemblPlants"/>
        </authorList>
    </citation>
    <scope>IDENTIFICATION</scope>
    <source>
        <strain evidence="13">cv. B73</strain>
    </source>
</reference>
<dbReference type="InterPro" id="IPR006769">
    <property type="entry name" value="MCU_C"/>
</dbReference>
<gene>
    <name evidence="13" type="primary">LOC111590560</name>
    <name evidence="12" type="ORF">ZEAMMB73_Zm00001d032536</name>
</gene>
<evidence type="ECO:0000256" key="1">
    <source>
        <dbReference type="ARBA" id="ARBA00004141"/>
    </source>
</evidence>
<dbReference type="Gramene" id="Zm00001eb044260_T002">
    <property type="protein sequence ID" value="Zm00001eb044260_P002"/>
    <property type="gene ID" value="Zm00001eb044260"/>
</dbReference>
<dbReference type="GO" id="GO:0005262">
    <property type="term" value="F:calcium channel activity"/>
    <property type="evidence" value="ECO:0000318"/>
    <property type="project" value="GO_Central"/>
</dbReference>
<dbReference type="eggNOG" id="KOG2966">
    <property type="taxonomic scope" value="Eukaryota"/>
</dbReference>
<dbReference type="GO" id="GO:0036444">
    <property type="term" value="P:calcium import into the mitochondrion"/>
    <property type="evidence" value="ECO:0000318"/>
    <property type="project" value="GO_Central"/>
</dbReference>
<comment type="similarity">
    <text evidence="2">Belongs to the MCU (TC 1.A.77) family.</text>
</comment>
<dbReference type="EMBL" id="CM007647">
    <property type="protein sequence ID" value="ONM05303.1"/>
    <property type="molecule type" value="Genomic_DNA"/>
</dbReference>
<dbReference type="GeneID" id="111590560"/>
<reference evidence="12 14" key="1">
    <citation type="submission" date="2015-12" db="EMBL/GenBank/DDBJ databases">
        <title>Update maize B73 reference genome by single molecule sequencing technologies.</title>
        <authorList>
            <consortium name="Maize Genome Sequencing Project"/>
            <person name="Ware D."/>
        </authorList>
    </citation>
    <scope>NUCLEOTIDE SEQUENCE [LARGE SCALE GENOMIC DNA]</scope>
    <source>
        <strain evidence="14">cv. B73</strain>
        <tissue evidence="12">Seedling</tissue>
    </source>
</reference>
<keyword evidence="5 10" id="KW-0812">Transmembrane</keyword>
<evidence type="ECO:0000256" key="6">
    <source>
        <dbReference type="ARBA" id="ARBA00022837"/>
    </source>
</evidence>
<dbReference type="EnsemblPlants" id="Zm00001eb044260_T002">
    <property type="protein sequence ID" value="Zm00001eb044260_P002"/>
    <property type="gene ID" value="Zm00001eb044260"/>
</dbReference>
<keyword evidence="14" id="KW-1185">Reference proteome</keyword>
<sequence length="337" mass="36894">MAAVLRRAVAQCFASSSSSSPATFGLRRFLQEQPAFRPAVPPDRFMPLADRIRDLGVGVAFPRINLDGLVPPAPAPAPAKREPDAALPAASLTVEEARKVLRATQMEAARARIRESGAGAVPYADFLRLCCDAAGPDAGPSVARALDESGSVIVLGKTVFLRPDMVVKAIENAIPVRHAAAAAAAEIDPAREEELRAMEAEKAEIDRAAAARVRRELWCGLTYLVIQTAGFMRLTFWELSWDVMEPICFYVTSMYFMAGYAFFLRTKKEPSFEGFFESRFAAKQKRVMRARGFDLRRYEELRRACGVAAPPLQARTPCASAGAARESGHCHSYCHCH</sequence>
<dbReference type="FunCoup" id="A0A1D6KRF1">
    <property type="interactions" value="18"/>
</dbReference>
<evidence type="ECO:0000256" key="3">
    <source>
        <dbReference type="ARBA" id="ARBA00022448"/>
    </source>
</evidence>
<feature type="transmembrane region" description="Helical" evidence="10">
    <location>
        <begin position="217"/>
        <end position="237"/>
    </location>
</feature>
<feature type="transmembrane region" description="Helical" evidence="10">
    <location>
        <begin position="243"/>
        <end position="263"/>
    </location>
</feature>
<evidence type="ECO:0000313" key="14">
    <source>
        <dbReference type="Proteomes" id="UP000007305"/>
    </source>
</evidence>
<dbReference type="IntAct" id="A0A1D6KRF1">
    <property type="interactions" value="2"/>
</dbReference>
<dbReference type="InterPro" id="IPR039055">
    <property type="entry name" value="MCU_fam"/>
</dbReference>
<dbReference type="KEGG" id="zma:111590560"/>
<dbReference type="GO" id="GO:0051560">
    <property type="term" value="P:mitochondrial calcium ion homeostasis"/>
    <property type="evidence" value="ECO:0000318"/>
    <property type="project" value="GO_Central"/>
</dbReference>
<evidence type="ECO:0000313" key="12">
    <source>
        <dbReference type="EMBL" id="ONM05303.1"/>
    </source>
</evidence>
<evidence type="ECO:0000256" key="7">
    <source>
        <dbReference type="ARBA" id="ARBA00022989"/>
    </source>
</evidence>
<evidence type="ECO:0000256" key="4">
    <source>
        <dbReference type="ARBA" id="ARBA00022568"/>
    </source>
</evidence>
<proteinExistence type="inferred from homology"/>
<comment type="subcellular location">
    <subcellularLocation>
        <location evidence="1">Membrane</location>
        <topology evidence="1">Multi-pass membrane protein</topology>
    </subcellularLocation>
</comment>
<dbReference type="PANTHER" id="PTHR13462">
    <property type="entry name" value="CALCIUM UNIPORTER PROTEIN, MITOCHONDRIAL"/>
    <property type="match status" value="1"/>
</dbReference>
<dbReference type="Proteomes" id="UP000007305">
    <property type="component" value="Chromosome 1"/>
</dbReference>
<dbReference type="GO" id="GO:0015292">
    <property type="term" value="F:uniporter activity"/>
    <property type="evidence" value="ECO:0000318"/>
    <property type="project" value="GO_Central"/>
</dbReference>
<evidence type="ECO:0000256" key="5">
    <source>
        <dbReference type="ARBA" id="ARBA00022692"/>
    </source>
</evidence>
<keyword evidence="4" id="KW-0109">Calcium transport</keyword>
<dbReference type="STRING" id="4577.A0A1D6KRF1"/>
<keyword evidence="9 10" id="KW-0472">Membrane</keyword>
<keyword evidence="3" id="KW-0813">Transport</keyword>
<evidence type="ECO:0000256" key="8">
    <source>
        <dbReference type="ARBA" id="ARBA00023065"/>
    </source>
</evidence>
<evidence type="ECO:0000313" key="13">
    <source>
        <dbReference type="EnsemblPlants" id="Zm00001eb044260_P002"/>
    </source>
</evidence>
<evidence type="ECO:0000256" key="9">
    <source>
        <dbReference type="ARBA" id="ARBA00023136"/>
    </source>
</evidence>
<dbReference type="OrthoDB" id="278338at2759"/>
<accession>A0A1D6KRF1</accession>
<keyword evidence="8" id="KW-0406">Ion transport</keyword>
<feature type="domain" description="Calcium uniporter protein C-terminal" evidence="11">
    <location>
        <begin position="137"/>
        <end position="301"/>
    </location>
</feature>
<dbReference type="SMR" id="A0A1D6KRF1"/>
<keyword evidence="7 10" id="KW-1133">Transmembrane helix</keyword>
<reference evidence="13" key="2">
    <citation type="submission" date="2019-07" db="EMBL/GenBank/DDBJ databases">
        <authorList>
            <person name="Seetharam A."/>
            <person name="Woodhouse M."/>
            <person name="Cannon E."/>
        </authorList>
    </citation>
    <scope>NUCLEOTIDE SEQUENCE [LARGE SCALE GENOMIC DNA]</scope>
    <source>
        <strain evidence="13">cv. B73</strain>
    </source>
</reference>
<dbReference type="GO" id="GO:1990246">
    <property type="term" value="C:uniplex complex"/>
    <property type="evidence" value="ECO:0000318"/>
    <property type="project" value="GO_Central"/>
</dbReference>
<evidence type="ECO:0000256" key="10">
    <source>
        <dbReference type="SAM" id="Phobius"/>
    </source>
</evidence>
<dbReference type="ExpressionAtlas" id="A0A1D6KRF1">
    <property type="expression patterns" value="baseline and differential"/>
</dbReference>
<dbReference type="OMA" id="METGRSW"/>
<dbReference type="Pfam" id="PF04678">
    <property type="entry name" value="MCU"/>
    <property type="match status" value="1"/>
</dbReference>
<evidence type="ECO:0000256" key="2">
    <source>
        <dbReference type="ARBA" id="ARBA00005653"/>
    </source>
</evidence>
<keyword evidence="6" id="KW-0106">Calcium</keyword>